<dbReference type="InterPro" id="IPR033985">
    <property type="entry name" value="SusD-like_N"/>
</dbReference>
<dbReference type="Pfam" id="PF14322">
    <property type="entry name" value="SusD-like_3"/>
    <property type="match status" value="1"/>
</dbReference>
<keyword evidence="4" id="KW-0472">Membrane</keyword>
<dbReference type="InterPro" id="IPR012944">
    <property type="entry name" value="SusD_RagB_dom"/>
</dbReference>
<evidence type="ECO:0000313" key="8">
    <source>
        <dbReference type="EMBL" id="MBT1698122.1"/>
    </source>
</evidence>
<dbReference type="InterPro" id="IPR011990">
    <property type="entry name" value="TPR-like_helical_dom_sf"/>
</dbReference>
<evidence type="ECO:0000256" key="4">
    <source>
        <dbReference type="ARBA" id="ARBA00023136"/>
    </source>
</evidence>
<comment type="subcellular location">
    <subcellularLocation>
        <location evidence="1">Cell outer membrane</location>
    </subcellularLocation>
</comment>
<dbReference type="EMBL" id="JAHESF010000013">
    <property type="protein sequence ID" value="MBT1698122.1"/>
    <property type="molecule type" value="Genomic_DNA"/>
</dbReference>
<dbReference type="Proteomes" id="UP001319200">
    <property type="component" value="Unassembled WGS sequence"/>
</dbReference>
<evidence type="ECO:0000256" key="5">
    <source>
        <dbReference type="ARBA" id="ARBA00023237"/>
    </source>
</evidence>
<accession>A0AAP2GQ47</accession>
<dbReference type="AlphaFoldDB" id="A0AAP2GQ47"/>
<keyword evidence="3" id="KW-0732">Signal</keyword>
<protein>
    <submittedName>
        <fullName evidence="8">RagB/SusD family nutrient uptake outer membrane protein</fullName>
    </submittedName>
</protein>
<feature type="domain" description="RagB/SusD" evidence="6">
    <location>
        <begin position="329"/>
        <end position="476"/>
    </location>
</feature>
<keyword evidence="5" id="KW-0998">Cell outer membrane</keyword>
<dbReference type="SUPFAM" id="SSF48452">
    <property type="entry name" value="TPR-like"/>
    <property type="match status" value="1"/>
</dbReference>
<dbReference type="CDD" id="cd08977">
    <property type="entry name" value="SusD"/>
    <property type="match status" value="1"/>
</dbReference>
<comment type="similarity">
    <text evidence="2">Belongs to the SusD family.</text>
</comment>
<comment type="caution">
    <text evidence="8">The sequence shown here is derived from an EMBL/GenBank/DDBJ whole genome shotgun (WGS) entry which is preliminary data.</text>
</comment>
<gene>
    <name evidence="8" type="ORF">KK083_14610</name>
</gene>
<evidence type="ECO:0000256" key="3">
    <source>
        <dbReference type="ARBA" id="ARBA00022729"/>
    </source>
</evidence>
<dbReference type="Gene3D" id="1.25.40.390">
    <property type="match status" value="1"/>
</dbReference>
<evidence type="ECO:0000259" key="7">
    <source>
        <dbReference type="Pfam" id="PF14322"/>
    </source>
</evidence>
<name>A0AAP2GQ47_9BACT</name>
<evidence type="ECO:0000256" key="1">
    <source>
        <dbReference type="ARBA" id="ARBA00004442"/>
    </source>
</evidence>
<organism evidence="8 9">
    <name type="scientific">Chryseosolibacter histidini</name>
    <dbReference type="NCBI Taxonomy" id="2782349"/>
    <lineage>
        <taxon>Bacteria</taxon>
        <taxon>Pseudomonadati</taxon>
        <taxon>Bacteroidota</taxon>
        <taxon>Cytophagia</taxon>
        <taxon>Cytophagales</taxon>
        <taxon>Chryseotaleaceae</taxon>
        <taxon>Chryseosolibacter</taxon>
    </lineage>
</organism>
<sequence length="478" mass="53390">MKKVITICTLIGCLMLPFGCKDTLEIAPVSDITNASYWKGEGDVTGYVTGIYFVFRNLMNQTYFLEDRGDAFVAGLEGSVSVAWAQNLTESNAPDWQDFYYIVHHCNLVIKYAPGIGNSEKIRRSIAQAYFLRAYTYFLMVRIWGDVPIVLEPTESGDRKLPSRAPATEVMNLILNDIEQSLASFPESGFVNKNQASVPTALSLKADALLWKYKVLQGSNEDLQAVIAAVDQALASGVSLLQNFAEIHATDKKKNAEIIFSLYFLRNEKSDQYGSRLKARDIFVNNASNKASVPYSKNGARSVYSPSPKALGMFAANDVRKAASMITAVDASNNVIGVFDNKFRGTVYTDDRYWEDDIVIYRAAELILFRAEALAALNRPTEAVTELDKVRVRAGTGNYTGATDKQSVEKAILDERFRELWFELKRWPDLVRFHYGGTINAYNEVPNLNGKNIPLFFPIPKTQIAINGNLEQTTGYQQ</sequence>
<evidence type="ECO:0000313" key="9">
    <source>
        <dbReference type="Proteomes" id="UP001319200"/>
    </source>
</evidence>
<feature type="domain" description="SusD-like N-terminal" evidence="7">
    <location>
        <begin position="90"/>
        <end position="188"/>
    </location>
</feature>
<reference evidence="8 9" key="1">
    <citation type="submission" date="2021-05" db="EMBL/GenBank/DDBJ databases">
        <title>A Polyphasic approach of four new species of the genus Ohtaekwangia: Ohtaekwangia histidinii sp. nov., Ohtaekwangia cretensis sp. nov., Ohtaekwangia indiensis sp. nov., Ohtaekwangia reichenbachii sp. nov. from diverse environment.</title>
        <authorList>
            <person name="Octaviana S."/>
        </authorList>
    </citation>
    <scope>NUCLEOTIDE SEQUENCE [LARGE SCALE GENOMIC DNA]</scope>
    <source>
        <strain evidence="8 9">PWU4</strain>
    </source>
</reference>
<dbReference type="RefSeq" id="WP_254163994.1">
    <property type="nucleotide sequence ID" value="NZ_JAHESF010000013.1"/>
</dbReference>
<proteinExistence type="inferred from homology"/>
<keyword evidence="9" id="KW-1185">Reference proteome</keyword>
<evidence type="ECO:0000259" key="6">
    <source>
        <dbReference type="Pfam" id="PF07980"/>
    </source>
</evidence>
<evidence type="ECO:0000256" key="2">
    <source>
        <dbReference type="ARBA" id="ARBA00006275"/>
    </source>
</evidence>
<dbReference type="Pfam" id="PF07980">
    <property type="entry name" value="SusD_RagB"/>
    <property type="match status" value="1"/>
</dbReference>
<dbReference type="GO" id="GO:0009279">
    <property type="term" value="C:cell outer membrane"/>
    <property type="evidence" value="ECO:0007669"/>
    <property type="project" value="UniProtKB-SubCell"/>
</dbReference>